<keyword evidence="2" id="KW-0547">Nucleotide-binding</keyword>
<proteinExistence type="predicted"/>
<evidence type="ECO:0000313" key="5">
    <source>
        <dbReference type="EMBL" id="MBP1991104.1"/>
    </source>
</evidence>
<dbReference type="InterPro" id="IPR003593">
    <property type="entry name" value="AAA+_ATPase"/>
</dbReference>
<dbReference type="PROSITE" id="PS50893">
    <property type="entry name" value="ABC_TRANSPORTER_2"/>
    <property type="match status" value="1"/>
</dbReference>
<sequence>MNVIEIRGVTKKYSQFALDQVSFGIKQGFITGLIGPNGAGKSTLIKLLMGMAVPEQGEISIFGKPMPQQEGQIKEQIGFVSDESHFYEHLTIAAMKNVIAPFYKQWNEALFKNYLDRFELSQKTKIKNLSKGMKMKFSLACALSHQADLLIMDEPTAGLDPVFRRELLDILGELMLDEKKTILFSTHITTDLDRIADFITFVNRGKLVFSDSKEQILDRYVLVKGDTALLDRDLRNAFIGIRETSIGFEGLSANRSEAERLFGSYAKMVSPTLEDIMYFTAKGGRTHA</sequence>
<dbReference type="SMART" id="SM00382">
    <property type="entry name" value="AAA"/>
    <property type="match status" value="1"/>
</dbReference>
<keyword evidence="1" id="KW-0813">Transport</keyword>
<dbReference type="InterPro" id="IPR017871">
    <property type="entry name" value="ABC_transporter-like_CS"/>
</dbReference>
<evidence type="ECO:0000256" key="3">
    <source>
        <dbReference type="ARBA" id="ARBA00022840"/>
    </source>
</evidence>
<dbReference type="InterPro" id="IPR027417">
    <property type="entry name" value="P-loop_NTPase"/>
</dbReference>
<comment type="caution">
    <text evidence="5">The sequence shown here is derived from an EMBL/GenBank/DDBJ whole genome shotgun (WGS) entry which is preliminary data.</text>
</comment>
<protein>
    <submittedName>
        <fullName evidence="5">ABC-2 type transport system ATP-binding protein</fullName>
    </submittedName>
</protein>
<dbReference type="RefSeq" id="WP_209971843.1">
    <property type="nucleotide sequence ID" value="NZ_JAGGLB010000007.1"/>
</dbReference>
<gene>
    <name evidence="5" type="ORF">J2Z66_002711</name>
</gene>
<evidence type="ECO:0000256" key="2">
    <source>
        <dbReference type="ARBA" id="ARBA00022741"/>
    </source>
</evidence>
<dbReference type="PANTHER" id="PTHR42939">
    <property type="entry name" value="ABC TRANSPORTER ATP-BINDING PROTEIN ALBC-RELATED"/>
    <property type="match status" value="1"/>
</dbReference>
<dbReference type="CDD" id="cd03230">
    <property type="entry name" value="ABC_DR_subfamily_A"/>
    <property type="match status" value="1"/>
</dbReference>
<organism evidence="5 6">
    <name type="scientific">Paenibacillus eucommiae</name>
    <dbReference type="NCBI Taxonomy" id="1355755"/>
    <lineage>
        <taxon>Bacteria</taxon>
        <taxon>Bacillati</taxon>
        <taxon>Bacillota</taxon>
        <taxon>Bacilli</taxon>
        <taxon>Bacillales</taxon>
        <taxon>Paenibacillaceae</taxon>
        <taxon>Paenibacillus</taxon>
    </lineage>
</organism>
<reference evidence="5 6" key="1">
    <citation type="submission" date="2021-03" db="EMBL/GenBank/DDBJ databases">
        <title>Genomic Encyclopedia of Type Strains, Phase IV (KMG-IV): sequencing the most valuable type-strain genomes for metagenomic binning, comparative biology and taxonomic classification.</title>
        <authorList>
            <person name="Goeker M."/>
        </authorList>
    </citation>
    <scope>NUCLEOTIDE SEQUENCE [LARGE SCALE GENOMIC DNA]</scope>
    <source>
        <strain evidence="5 6">DSM 26048</strain>
    </source>
</reference>
<dbReference type="SUPFAM" id="SSF52540">
    <property type="entry name" value="P-loop containing nucleoside triphosphate hydrolases"/>
    <property type="match status" value="1"/>
</dbReference>
<dbReference type="Gene3D" id="3.40.50.300">
    <property type="entry name" value="P-loop containing nucleotide triphosphate hydrolases"/>
    <property type="match status" value="1"/>
</dbReference>
<keyword evidence="3 5" id="KW-0067">ATP-binding</keyword>
<dbReference type="Pfam" id="PF00005">
    <property type="entry name" value="ABC_tran"/>
    <property type="match status" value="1"/>
</dbReference>
<dbReference type="InterPro" id="IPR051782">
    <property type="entry name" value="ABC_Transporter_VariousFunc"/>
</dbReference>
<dbReference type="InterPro" id="IPR003439">
    <property type="entry name" value="ABC_transporter-like_ATP-bd"/>
</dbReference>
<evidence type="ECO:0000259" key="4">
    <source>
        <dbReference type="PROSITE" id="PS50893"/>
    </source>
</evidence>
<evidence type="ECO:0000256" key="1">
    <source>
        <dbReference type="ARBA" id="ARBA00022448"/>
    </source>
</evidence>
<dbReference type="Proteomes" id="UP001519287">
    <property type="component" value="Unassembled WGS sequence"/>
</dbReference>
<name>A0ABS4IU50_9BACL</name>
<evidence type="ECO:0000313" key="6">
    <source>
        <dbReference type="Proteomes" id="UP001519287"/>
    </source>
</evidence>
<dbReference type="EMBL" id="JAGGLB010000007">
    <property type="protein sequence ID" value="MBP1991104.1"/>
    <property type="molecule type" value="Genomic_DNA"/>
</dbReference>
<keyword evidence="6" id="KW-1185">Reference proteome</keyword>
<feature type="domain" description="ABC transporter" evidence="4">
    <location>
        <begin position="1"/>
        <end position="229"/>
    </location>
</feature>
<dbReference type="GO" id="GO:0005524">
    <property type="term" value="F:ATP binding"/>
    <property type="evidence" value="ECO:0007669"/>
    <property type="project" value="UniProtKB-KW"/>
</dbReference>
<dbReference type="PROSITE" id="PS00211">
    <property type="entry name" value="ABC_TRANSPORTER_1"/>
    <property type="match status" value="1"/>
</dbReference>
<dbReference type="PANTHER" id="PTHR42939:SF3">
    <property type="entry name" value="ABC TRANSPORTER ATP-BINDING COMPONENT"/>
    <property type="match status" value="1"/>
</dbReference>
<accession>A0ABS4IU50</accession>